<feature type="region of interest" description="Disordered" evidence="3">
    <location>
        <begin position="319"/>
        <end position="357"/>
    </location>
</feature>
<evidence type="ECO:0000256" key="3">
    <source>
        <dbReference type="SAM" id="MobiDB-lite"/>
    </source>
</evidence>
<evidence type="ECO:0000313" key="5">
    <source>
        <dbReference type="EMBL" id="KAL2085061.1"/>
    </source>
</evidence>
<dbReference type="PANTHER" id="PTHR37984">
    <property type="entry name" value="PROTEIN CBG26694"/>
    <property type="match status" value="1"/>
</dbReference>
<feature type="domain" description="Reverse transcriptase" evidence="4">
    <location>
        <begin position="119"/>
        <end position="244"/>
    </location>
</feature>
<dbReference type="CDD" id="cd01647">
    <property type="entry name" value="RT_LTR"/>
    <property type="match status" value="1"/>
</dbReference>
<gene>
    <name evidence="5" type="ORF">ACEWY4_020579</name>
</gene>
<comment type="similarity">
    <text evidence="1">Belongs to the beta type-B retroviral polymerase family. HERV class-II K(HML-2) pol subfamily.</text>
</comment>
<keyword evidence="6" id="KW-1185">Reference proteome</keyword>
<proteinExistence type="inferred from homology"/>
<dbReference type="Pfam" id="PF00078">
    <property type="entry name" value="RVT_1"/>
    <property type="match status" value="1"/>
</dbReference>
<name>A0ABD1JD10_9TELE</name>
<dbReference type="InterPro" id="IPR000477">
    <property type="entry name" value="RT_dom"/>
</dbReference>
<dbReference type="Gene3D" id="3.10.10.10">
    <property type="entry name" value="HIV Type 1 Reverse Transcriptase, subunit A, domain 1"/>
    <property type="match status" value="1"/>
</dbReference>
<feature type="compositionally biased region" description="Basic and acidic residues" evidence="3">
    <location>
        <begin position="348"/>
        <end position="357"/>
    </location>
</feature>
<dbReference type="EMBL" id="JBHFQA010000017">
    <property type="protein sequence ID" value="KAL2085061.1"/>
    <property type="molecule type" value="Genomic_DNA"/>
</dbReference>
<dbReference type="AlphaFoldDB" id="A0ABD1JD10"/>
<sequence length="357" mass="40160">MEPRQVSSESLGGCVQQAWCQHCVGADRTPGAGGSTECVPAGLDDFPELSRTTGTLPGKYTIKLEPNARGVVHPVRRQPAALREKIIEKLHEMENDGYITKVEQPTEWVSSMVAAVRNGKVRICIDPSDLNKVIKREHHPMRTVEEVVSMIPGAKVFSVLDAKSGFLQIELDEPSSFLTTFNTPIGRFRWLRLPFGIKCAPEIFQRIMDQMLEGVPGAISVMDDILIAAPTIQEHDAILRRVVETRQLLAPTAYDPQKVKRLLDQTKDTQKYHHDHKRAGKPRVDLKPGEEVRMQPFPGSHTWTPAVVVRQHSAPRSFVVSSGDKQYRRTSQHLRHSTPTANCSWHRTQKEPWTEPP</sequence>
<evidence type="ECO:0000256" key="2">
    <source>
        <dbReference type="ARBA" id="ARBA00012180"/>
    </source>
</evidence>
<dbReference type="InterPro" id="IPR043502">
    <property type="entry name" value="DNA/RNA_pol_sf"/>
</dbReference>
<dbReference type="SUPFAM" id="SSF56672">
    <property type="entry name" value="DNA/RNA polymerases"/>
    <property type="match status" value="1"/>
</dbReference>
<reference evidence="5 6" key="1">
    <citation type="submission" date="2024-09" db="EMBL/GenBank/DDBJ databases">
        <title>A chromosome-level genome assembly of Gray's grenadier anchovy, Coilia grayii.</title>
        <authorList>
            <person name="Fu Z."/>
        </authorList>
    </citation>
    <scope>NUCLEOTIDE SEQUENCE [LARGE SCALE GENOMIC DNA]</scope>
    <source>
        <strain evidence="5">G4</strain>
        <tissue evidence="5">Muscle</tissue>
    </source>
</reference>
<dbReference type="GO" id="GO:0004523">
    <property type="term" value="F:RNA-DNA hybrid ribonuclease activity"/>
    <property type="evidence" value="ECO:0007669"/>
    <property type="project" value="UniProtKB-EC"/>
</dbReference>
<feature type="compositionally biased region" description="Polar residues" evidence="3">
    <location>
        <begin position="337"/>
        <end position="346"/>
    </location>
</feature>
<accession>A0ABD1JD10</accession>
<evidence type="ECO:0000313" key="6">
    <source>
        <dbReference type="Proteomes" id="UP001591681"/>
    </source>
</evidence>
<organism evidence="5 6">
    <name type="scientific">Coilia grayii</name>
    <name type="common">Gray's grenadier anchovy</name>
    <dbReference type="NCBI Taxonomy" id="363190"/>
    <lineage>
        <taxon>Eukaryota</taxon>
        <taxon>Metazoa</taxon>
        <taxon>Chordata</taxon>
        <taxon>Craniata</taxon>
        <taxon>Vertebrata</taxon>
        <taxon>Euteleostomi</taxon>
        <taxon>Actinopterygii</taxon>
        <taxon>Neopterygii</taxon>
        <taxon>Teleostei</taxon>
        <taxon>Clupei</taxon>
        <taxon>Clupeiformes</taxon>
        <taxon>Clupeoidei</taxon>
        <taxon>Engraulidae</taxon>
        <taxon>Coilinae</taxon>
        <taxon>Coilia</taxon>
    </lineage>
</organism>
<dbReference type="PANTHER" id="PTHR37984:SF8">
    <property type="entry name" value="CCHC-TYPE DOMAIN-CONTAINING PROTEIN"/>
    <property type="match status" value="1"/>
</dbReference>
<dbReference type="InterPro" id="IPR043128">
    <property type="entry name" value="Rev_trsase/Diguanyl_cyclase"/>
</dbReference>
<evidence type="ECO:0000256" key="1">
    <source>
        <dbReference type="ARBA" id="ARBA00010879"/>
    </source>
</evidence>
<dbReference type="EC" id="3.1.26.4" evidence="2"/>
<protein>
    <recommendedName>
        <fullName evidence="2">ribonuclease H</fullName>
        <ecNumber evidence="2">3.1.26.4</ecNumber>
    </recommendedName>
</protein>
<dbReference type="Gene3D" id="3.30.70.270">
    <property type="match status" value="1"/>
</dbReference>
<dbReference type="Proteomes" id="UP001591681">
    <property type="component" value="Unassembled WGS sequence"/>
</dbReference>
<dbReference type="InterPro" id="IPR050951">
    <property type="entry name" value="Retrovirus_Pol_polyprotein"/>
</dbReference>
<comment type="caution">
    <text evidence="5">The sequence shown here is derived from an EMBL/GenBank/DDBJ whole genome shotgun (WGS) entry which is preliminary data.</text>
</comment>
<evidence type="ECO:0000259" key="4">
    <source>
        <dbReference type="Pfam" id="PF00078"/>
    </source>
</evidence>